<evidence type="ECO:0000256" key="1">
    <source>
        <dbReference type="SAM" id="MobiDB-lite"/>
    </source>
</evidence>
<keyword evidence="4" id="KW-1185">Reference proteome</keyword>
<evidence type="ECO:0000313" key="4">
    <source>
        <dbReference type="Proteomes" id="UP000298327"/>
    </source>
</evidence>
<dbReference type="AlphaFoldDB" id="A0A4Y9YLG5"/>
<feature type="region of interest" description="Disordered" evidence="1">
    <location>
        <begin position="1"/>
        <end position="20"/>
    </location>
</feature>
<protein>
    <recommendedName>
        <fullName evidence="2">DUF6532 domain-containing protein</fullName>
    </recommendedName>
</protein>
<feature type="compositionally biased region" description="Gly residues" evidence="1">
    <location>
        <begin position="156"/>
        <end position="166"/>
    </location>
</feature>
<organism evidence="3 4">
    <name type="scientific">Dentipellis fragilis</name>
    <dbReference type="NCBI Taxonomy" id="205917"/>
    <lineage>
        <taxon>Eukaryota</taxon>
        <taxon>Fungi</taxon>
        <taxon>Dikarya</taxon>
        <taxon>Basidiomycota</taxon>
        <taxon>Agaricomycotina</taxon>
        <taxon>Agaricomycetes</taxon>
        <taxon>Russulales</taxon>
        <taxon>Hericiaceae</taxon>
        <taxon>Dentipellis</taxon>
    </lineage>
</organism>
<dbReference type="EMBL" id="SEOQ01000437">
    <property type="protein sequence ID" value="TFY62982.1"/>
    <property type="molecule type" value="Genomic_DNA"/>
</dbReference>
<reference evidence="3 4" key="1">
    <citation type="submission" date="2019-02" db="EMBL/GenBank/DDBJ databases">
        <title>Genome sequencing of the rare red list fungi Dentipellis fragilis.</title>
        <authorList>
            <person name="Buettner E."/>
            <person name="Kellner H."/>
        </authorList>
    </citation>
    <scope>NUCLEOTIDE SEQUENCE [LARGE SCALE GENOMIC DNA]</scope>
    <source>
        <strain evidence="3 4">DSM 105465</strain>
    </source>
</reference>
<evidence type="ECO:0000313" key="3">
    <source>
        <dbReference type="EMBL" id="TFY62982.1"/>
    </source>
</evidence>
<dbReference type="Pfam" id="PF20149">
    <property type="entry name" value="DUF6532"/>
    <property type="match status" value="1"/>
</dbReference>
<name>A0A4Y9YLG5_9AGAM</name>
<evidence type="ECO:0000259" key="2">
    <source>
        <dbReference type="Pfam" id="PF20149"/>
    </source>
</evidence>
<accession>A0A4Y9YLG5</accession>
<proteinExistence type="predicted"/>
<feature type="domain" description="DUF6532" evidence="2">
    <location>
        <begin position="14"/>
        <end position="111"/>
    </location>
</feature>
<comment type="caution">
    <text evidence="3">The sequence shown here is derived from an EMBL/GenBank/DDBJ whole genome shotgun (WGS) entry which is preliminary data.</text>
</comment>
<dbReference type="Proteomes" id="UP000298327">
    <property type="component" value="Unassembled WGS sequence"/>
</dbReference>
<dbReference type="OrthoDB" id="3268553at2759"/>
<gene>
    <name evidence="3" type="ORF">EVG20_g6504</name>
</gene>
<feature type="region of interest" description="Disordered" evidence="1">
    <location>
        <begin position="156"/>
        <end position="180"/>
    </location>
</feature>
<dbReference type="InterPro" id="IPR045341">
    <property type="entry name" value="DUF6532"/>
</dbReference>
<sequence length="180" mass="20013">MMLHNNNPNKVKDSIVHDSSQTKTYDRNSVLGIPILPIVIGKTFFGKQANASKAVYSAIYRELPTRLIALVIVSIECCIISFKNGFRKDVQFSDATFQSQYKYYCKLLEDFKEKMPVFWKTLKEELRRKILYIALWMRALEAAAIAKQTAGRVEGAGAGGGGGEGEGVQEKTGEVEQAAV</sequence>